<reference evidence="3" key="1">
    <citation type="submission" date="2018-05" db="EMBL/GenBank/DDBJ databases">
        <authorList>
            <person name="Lanie J.A."/>
            <person name="Ng W.-L."/>
            <person name="Kazmierczak K.M."/>
            <person name="Andrzejewski T.M."/>
            <person name="Davidsen T.M."/>
            <person name="Wayne K.J."/>
            <person name="Tettelin H."/>
            <person name="Glass J.I."/>
            <person name="Rusch D."/>
            <person name="Podicherti R."/>
            <person name="Tsui H.-C.T."/>
            <person name="Winkler M.E."/>
        </authorList>
    </citation>
    <scope>NUCLEOTIDE SEQUENCE</scope>
</reference>
<dbReference type="PANTHER" id="PTHR19353:SF19">
    <property type="entry name" value="DELTA(5) FATTY ACID DESATURASE C-RELATED"/>
    <property type="match status" value="1"/>
</dbReference>
<feature type="transmembrane region" description="Helical" evidence="1">
    <location>
        <begin position="136"/>
        <end position="157"/>
    </location>
</feature>
<evidence type="ECO:0000256" key="1">
    <source>
        <dbReference type="SAM" id="Phobius"/>
    </source>
</evidence>
<gene>
    <name evidence="3" type="ORF">METZ01_LOCUS98772</name>
</gene>
<dbReference type="PANTHER" id="PTHR19353">
    <property type="entry name" value="FATTY ACID DESATURASE 2"/>
    <property type="match status" value="1"/>
</dbReference>
<dbReference type="GO" id="GO:0016717">
    <property type="term" value="F:oxidoreductase activity, acting on paired donors, with oxidation of a pair of donors resulting in the reduction of molecular oxygen to two molecules of water"/>
    <property type="evidence" value="ECO:0007669"/>
    <property type="project" value="TreeGrafter"/>
</dbReference>
<dbReference type="GO" id="GO:0016020">
    <property type="term" value="C:membrane"/>
    <property type="evidence" value="ECO:0007669"/>
    <property type="project" value="TreeGrafter"/>
</dbReference>
<dbReference type="AlphaFoldDB" id="A0A381W1R4"/>
<dbReference type="InterPro" id="IPR005804">
    <property type="entry name" value="FA_desaturase_dom"/>
</dbReference>
<evidence type="ECO:0000259" key="2">
    <source>
        <dbReference type="Pfam" id="PF00487"/>
    </source>
</evidence>
<accession>A0A381W1R4</accession>
<evidence type="ECO:0000313" key="3">
    <source>
        <dbReference type="EMBL" id="SVA45918.1"/>
    </source>
</evidence>
<dbReference type="EMBL" id="UINC01010309">
    <property type="protein sequence ID" value="SVA45918.1"/>
    <property type="molecule type" value="Genomic_DNA"/>
</dbReference>
<sequence>MKVNLDQWYKCDIDRKIYKELTKRSDWQGIKHVSLWIVFLFLAGYMAFITWGTWWTVLWFLIYGNIYMACNPVWHECGHRTAFKTRWLNEIFYHIGSFMYNFEPVRWRWSHFHHHSYTLHTDPYDYEIQVTKPTDLLLVFLIHLPGGNLLLIFKGILSFHFETIKHAIGIKTPVMKECIPTKERAKCIMISRLHVLIWILIIAISVYFKTWLPALFILLPFVYGTTLRNMFDFIQHAGLANNVKDHRLSVRTVKLNPIFSFLYWHMEYHLEHHMFPMVPSYNLKKLHEVINDQLPKPRIGLWGAYREIIPAIIKQSKDPNYILKVELPN</sequence>
<dbReference type="GO" id="GO:0008610">
    <property type="term" value="P:lipid biosynthetic process"/>
    <property type="evidence" value="ECO:0007669"/>
    <property type="project" value="UniProtKB-ARBA"/>
</dbReference>
<keyword evidence="1" id="KW-1133">Transmembrane helix</keyword>
<keyword evidence="1" id="KW-0472">Membrane</keyword>
<keyword evidence="1" id="KW-0812">Transmembrane</keyword>
<dbReference type="Pfam" id="PF00487">
    <property type="entry name" value="FA_desaturase"/>
    <property type="match status" value="1"/>
</dbReference>
<feature type="transmembrane region" description="Helical" evidence="1">
    <location>
        <begin position="195"/>
        <end position="223"/>
    </location>
</feature>
<feature type="transmembrane region" description="Helical" evidence="1">
    <location>
        <begin position="33"/>
        <end position="62"/>
    </location>
</feature>
<protein>
    <recommendedName>
        <fullName evidence="2">Fatty acid desaturase domain-containing protein</fullName>
    </recommendedName>
</protein>
<proteinExistence type="predicted"/>
<dbReference type="InterPro" id="IPR012171">
    <property type="entry name" value="Fatty_acid_desaturase"/>
</dbReference>
<name>A0A381W1R4_9ZZZZ</name>
<organism evidence="3">
    <name type="scientific">marine metagenome</name>
    <dbReference type="NCBI Taxonomy" id="408172"/>
    <lineage>
        <taxon>unclassified sequences</taxon>
        <taxon>metagenomes</taxon>
        <taxon>ecological metagenomes</taxon>
    </lineage>
</organism>
<feature type="domain" description="Fatty acid desaturase" evidence="2">
    <location>
        <begin position="53"/>
        <end position="301"/>
    </location>
</feature>